<dbReference type="AlphaFoldDB" id="A0A2T3JJA1"/>
<comment type="caution">
    <text evidence="4">The sequence shown here is derived from an EMBL/GenBank/DDBJ whole genome shotgun (WGS) entry which is preliminary data.</text>
</comment>
<dbReference type="Proteomes" id="UP000240987">
    <property type="component" value="Unassembled WGS sequence"/>
</dbReference>
<feature type="chain" id="PRO_5015444934" evidence="1">
    <location>
        <begin position="25"/>
        <end position="578"/>
    </location>
</feature>
<dbReference type="InterPro" id="IPR007863">
    <property type="entry name" value="Peptidase_M16_C"/>
</dbReference>
<evidence type="ECO:0000313" key="5">
    <source>
        <dbReference type="Proteomes" id="UP000240987"/>
    </source>
</evidence>
<feature type="signal peptide" evidence="1">
    <location>
        <begin position="1"/>
        <end position="24"/>
    </location>
</feature>
<evidence type="ECO:0000259" key="3">
    <source>
        <dbReference type="Pfam" id="PF05193"/>
    </source>
</evidence>
<dbReference type="Pfam" id="PF05193">
    <property type="entry name" value="Peptidase_M16_C"/>
    <property type="match status" value="1"/>
</dbReference>
<feature type="domain" description="Peptidase M16 C-terminal" evidence="3">
    <location>
        <begin position="307"/>
        <end position="485"/>
    </location>
</feature>
<dbReference type="PROSITE" id="PS51257">
    <property type="entry name" value="PROKAR_LIPOPROTEIN"/>
    <property type="match status" value="1"/>
</dbReference>
<dbReference type="InterPro" id="IPR050361">
    <property type="entry name" value="MPP/UQCRC_Complex"/>
</dbReference>
<organism evidence="4 5">
    <name type="scientific">Photobacterium frigidiphilum</name>
    <dbReference type="NCBI Taxonomy" id="264736"/>
    <lineage>
        <taxon>Bacteria</taxon>
        <taxon>Pseudomonadati</taxon>
        <taxon>Pseudomonadota</taxon>
        <taxon>Gammaproteobacteria</taxon>
        <taxon>Vibrionales</taxon>
        <taxon>Vibrionaceae</taxon>
        <taxon>Photobacterium</taxon>
    </lineage>
</organism>
<sequence>MTIKLPILVAFSLALVACTIPPSANNTTMQAAANEGTMEQTIAVTEQKTAIFSKTASDSIAPNTAFETNNPAGKVGVIMDSSATSNDDKASSVVSVSGIKPTPQFLGFEDKTDTERLAGARGDSLLIVEKKGGTVKKGQFSFPEYKKAVLANGMTVYLLEKHDIPVITVKAIVKAGSVNDPISGLASMTAEGLLLGSKKYNKVQLEQVTDNIGAGFEAGSNKESSYINADFLAKDADVMFDVIKSVLTEPTFNAKEFAKFQKQNVELLAQQKESPNKVIRGYYSKFVFDKHAYANPVEGDQQSIAAITPKQLATFHNSYYQPVNTAITVVGDFNSNLMKLELEALFADWNNTQPVPQLDLNYAVPVMDKSRVLVVNKANATETTFIFGGVGIAKDNPDYIGIQLVNTILGGRFTSWLNDELRVNSGLTYGAGSGFSAWSQSGLFSISSFTQTSTTEQAVDLAIATYERLWEKGVDQETLDSAKAYLKGQFPPRYETSEQLADMLGDMYVYSINESYINNFENQIDSLTLDETQSLVNQYFPNKNLQFVMIGQAAELQPFVSKYGSVEMLNIEQVGFGG</sequence>
<evidence type="ECO:0000256" key="1">
    <source>
        <dbReference type="SAM" id="SignalP"/>
    </source>
</evidence>
<dbReference type="PANTHER" id="PTHR11851">
    <property type="entry name" value="METALLOPROTEASE"/>
    <property type="match status" value="1"/>
</dbReference>
<dbReference type="Pfam" id="PF00675">
    <property type="entry name" value="Peptidase_M16"/>
    <property type="match status" value="1"/>
</dbReference>
<dbReference type="PANTHER" id="PTHR11851:SF224">
    <property type="entry name" value="PROCESSING PROTEASE"/>
    <property type="match status" value="1"/>
</dbReference>
<dbReference type="InterPro" id="IPR011249">
    <property type="entry name" value="Metalloenz_LuxS/M16"/>
</dbReference>
<protein>
    <submittedName>
        <fullName evidence="4">Peptidase M16</fullName>
    </submittedName>
</protein>
<feature type="domain" description="Peptidase M16 N-terminal" evidence="2">
    <location>
        <begin position="160"/>
        <end position="299"/>
    </location>
</feature>
<accession>A0A2T3JJA1</accession>
<dbReference type="Gene3D" id="3.30.830.10">
    <property type="entry name" value="Metalloenzyme, LuxS/M16 peptidase-like"/>
    <property type="match status" value="2"/>
</dbReference>
<dbReference type="EMBL" id="PYMJ01000007">
    <property type="protein sequence ID" value="PSU49084.1"/>
    <property type="molecule type" value="Genomic_DNA"/>
</dbReference>
<reference evidence="4 5" key="1">
    <citation type="submission" date="2018-01" db="EMBL/GenBank/DDBJ databases">
        <title>Whole genome sequencing of Histamine producing bacteria.</title>
        <authorList>
            <person name="Butler K."/>
        </authorList>
    </citation>
    <scope>NUCLEOTIDE SEQUENCE [LARGE SCALE GENOMIC DNA]</scope>
    <source>
        <strain evidence="4 5">JCM 12947</strain>
    </source>
</reference>
<proteinExistence type="predicted"/>
<evidence type="ECO:0000313" key="4">
    <source>
        <dbReference type="EMBL" id="PSU49084.1"/>
    </source>
</evidence>
<dbReference type="GO" id="GO:0046872">
    <property type="term" value="F:metal ion binding"/>
    <property type="evidence" value="ECO:0007669"/>
    <property type="project" value="InterPro"/>
</dbReference>
<gene>
    <name evidence="4" type="ORF">C9J12_08790</name>
</gene>
<evidence type="ECO:0000259" key="2">
    <source>
        <dbReference type="Pfam" id="PF00675"/>
    </source>
</evidence>
<name>A0A2T3JJA1_9GAMM</name>
<keyword evidence="5" id="KW-1185">Reference proteome</keyword>
<keyword evidence="1" id="KW-0732">Signal</keyword>
<dbReference type="InterPro" id="IPR011765">
    <property type="entry name" value="Pept_M16_N"/>
</dbReference>
<dbReference type="OrthoDB" id="9811314at2"/>
<dbReference type="SUPFAM" id="SSF63411">
    <property type="entry name" value="LuxS/MPP-like metallohydrolase"/>
    <property type="match status" value="2"/>
</dbReference>
<dbReference type="RefSeq" id="WP_107242364.1">
    <property type="nucleotide sequence ID" value="NZ_PYMJ01000007.1"/>
</dbReference>